<evidence type="ECO:0000313" key="5">
    <source>
        <dbReference type="Proteomes" id="UP000220133"/>
    </source>
</evidence>
<sequence length="243" mass="27495">MGIIHYSLKSYNLQQENNYIGKLLHLADPMLPIGGFSHSNGLETYVQRGIVKDATSAEQFVNDYICWNLLYNDAAFVYLSYQAAKAKDESLLLLLDEECEALKAPKEIRLASNKLAARLIKIFKPLYQFPLIDAYEFAIKEKWATGHYPITYGALAACLDIPVAAALHAFYYNVTVTTITNCVKLVPLGQQDGQEILHKMLPVIGEKVQETMLLDRAMVGLCNVSFDVRCMQHERLYSRLYMS</sequence>
<accession>A0A291QPE5</accession>
<dbReference type="AlphaFoldDB" id="A0A291QPE5"/>
<comment type="function">
    <text evidence="3">Required for maturation of urease via the functional incorporation of the urease nickel metallocenter.</text>
</comment>
<dbReference type="InterPro" id="IPR038277">
    <property type="entry name" value="UreF_sf"/>
</dbReference>
<keyword evidence="2 3" id="KW-0143">Chaperone</keyword>
<evidence type="ECO:0000256" key="3">
    <source>
        <dbReference type="HAMAP-Rule" id="MF_01385"/>
    </source>
</evidence>
<dbReference type="GO" id="GO:0016151">
    <property type="term" value="F:nickel cation binding"/>
    <property type="evidence" value="ECO:0007669"/>
    <property type="project" value="UniProtKB-UniRule"/>
</dbReference>
<comment type="subunit">
    <text evidence="3">UreD, UreF and UreG form a complex that acts as a GTP-hydrolysis-dependent molecular chaperone, activating the urease apoprotein by helping to assemble the nickel containing metallocenter of UreC. The UreE protein probably delivers the nickel.</text>
</comment>
<dbReference type="HAMAP" id="MF_01385">
    <property type="entry name" value="UreF"/>
    <property type="match status" value="1"/>
</dbReference>
<evidence type="ECO:0000313" key="4">
    <source>
        <dbReference type="EMBL" id="ATL45868.1"/>
    </source>
</evidence>
<dbReference type="EMBL" id="CP023777">
    <property type="protein sequence ID" value="ATL45868.1"/>
    <property type="molecule type" value="Genomic_DNA"/>
</dbReference>
<evidence type="ECO:0000256" key="1">
    <source>
        <dbReference type="ARBA" id="ARBA00022988"/>
    </source>
</evidence>
<protein>
    <recommendedName>
        <fullName evidence="3">Urease accessory protein UreF</fullName>
    </recommendedName>
</protein>
<dbReference type="Proteomes" id="UP000220133">
    <property type="component" value="Chromosome"/>
</dbReference>
<keyword evidence="3" id="KW-0963">Cytoplasm</keyword>
<dbReference type="Pfam" id="PF01730">
    <property type="entry name" value="UreF"/>
    <property type="match status" value="1"/>
</dbReference>
<evidence type="ECO:0000256" key="2">
    <source>
        <dbReference type="ARBA" id="ARBA00023186"/>
    </source>
</evidence>
<dbReference type="KEGG" id="cbae:COR50_01100"/>
<dbReference type="OrthoDB" id="9798772at2"/>
<keyword evidence="1 3" id="KW-0996">Nickel insertion</keyword>
<comment type="subcellular location">
    <subcellularLocation>
        <location evidence="3">Cytoplasm</location>
    </subcellularLocation>
</comment>
<dbReference type="GO" id="GO:0005737">
    <property type="term" value="C:cytoplasm"/>
    <property type="evidence" value="ECO:0007669"/>
    <property type="project" value="UniProtKB-SubCell"/>
</dbReference>
<keyword evidence="5" id="KW-1185">Reference proteome</keyword>
<reference evidence="4 5" key="1">
    <citation type="submission" date="2017-10" db="EMBL/GenBank/DDBJ databases">
        <title>Paenichitinophaga pekingensis gen. nov., sp. nov., isolated from activated sludge.</title>
        <authorList>
            <person name="Jin D."/>
            <person name="Kong X."/>
            <person name="Deng Y."/>
            <person name="Bai Z."/>
        </authorList>
    </citation>
    <scope>NUCLEOTIDE SEQUENCE [LARGE SCALE GENOMIC DNA]</scope>
    <source>
        <strain evidence="4 5">13</strain>
    </source>
</reference>
<dbReference type="Gene3D" id="1.10.4190.10">
    <property type="entry name" value="Urease accessory protein UreF"/>
    <property type="match status" value="1"/>
</dbReference>
<dbReference type="PANTHER" id="PTHR33620">
    <property type="entry name" value="UREASE ACCESSORY PROTEIN F"/>
    <property type="match status" value="1"/>
</dbReference>
<organism evidence="4 5">
    <name type="scientific">Chitinophaga caeni</name>
    <dbReference type="NCBI Taxonomy" id="2029983"/>
    <lineage>
        <taxon>Bacteria</taxon>
        <taxon>Pseudomonadati</taxon>
        <taxon>Bacteroidota</taxon>
        <taxon>Chitinophagia</taxon>
        <taxon>Chitinophagales</taxon>
        <taxon>Chitinophagaceae</taxon>
        <taxon>Chitinophaga</taxon>
    </lineage>
</organism>
<dbReference type="PIRSF" id="PIRSF009467">
    <property type="entry name" value="Ureas_acces_UreF"/>
    <property type="match status" value="1"/>
</dbReference>
<dbReference type="PANTHER" id="PTHR33620:SF1">
    <property type="entry name" value="UREASE ACCESSORY PROTEIN F"/>
    <property type="match status" value="1"/>
</dbReference>
<name>A0A291QPE5_9BACT</name>
<gene>
    <name evidence="3" type="primary">ureF</name>
    <name evidence="4" type="ORF">COR50_01100</name>
</gene>
<comment type="similarity">
    <text evidence="3">Belongs to the UreF family.</text>
</comment>
<dbReference type="InterPro" id="IPR002639">
    <property type="entry name" value="UreF"/>
</dbReference>
<proteinExistence type="inferred from homology"/>